<dbReference type="PROSITE" id="PS50975">
    <property type="entry name" value="ATP_GRASP"/>
    <property type="match status" value="1"/>
</dbReference>
<keyword evidence="1" id="KW-0547">Nucleotide-binding</keyword>
<sequence>MKPILILANSDKNLLPFQKASSDIKQRVVFANYREICFGDGDKGRILIKKEREIFDVQKDFSLIFFRTVKHNMERVNLIVDYIDSQVLVVDRINKGGVYRATKAFQYRRLLSNDLPVTPFIYGSLDLLYERANLLGFPLVIKRSEGSQGRQVYLVKDKWSLRKFYQSYQKYEDRSGKYYLAQKFIDNDGDYRILVLGNQVLGVMKRERVDKNEFRNNVSLGGMIQKAVLPNSMLLMAIKAASVCEIEVAGVDIILDKENGRPFILEVNRSPQFKGLMKATGVNIPKAIIDFLIKLAKND</sequence>
<comment type="caution">
    <text evidence="3">The sequence shown here is derived from an EMBL/GenBank/DDBJ whole genome shotgun (WGS) entry which is preliminary data.</text>
</comment>
<dbReference type="PANTHER" id="PTHR21621">
    <property type="entry name" value="RIBOSOMAL PROTEIN S6 MODIFICATION PROTEIN"/>
    <property type="match status" value="1"/>
</dbReference>
<organism evidence="3 4">
    <name type="scientific">Candidatus Shapirobacteria bacterium CG09_land_8_20_14_0_10_38_17</name>
    <dbReference type="NCBI Taxonomy" id="1974884"/>
    <lineage>
        <taxon>Bacteria</taxon>
        <taxon>Candidatus Shapironibacteriota</taxon>
    </lineage>
</organism>
<dbReference type="PANTHER" id="PTHR21621:SF0">
    <property type="entry name" value="BETA-CITRYLGLUTAMATE SYNTHASE B-RELATED"/>
    <property type="match status" value="1"/>
</dbReference>
<keyword evidence="1" id="KW-0067">ATP-binding</keyword>
<reference evidence="4" key="1">
    <citation type="submission" date="2017-09" db="EMBL/GenBank/DDBJ databases">
        <title>Depth-based differentiation of microbial function through sediment-hosted aquifers and enrichment of novel symbionts in the deep terrestrial subsurface.</title>
        <authorList>
            <person name="Probst A.J."/>
            <person name="Ladd B."/>
            <person name="Jarett J.K."/>
            <person name="Geller-Mcgrath D.E."/>
            <person name="Sieber C.M.K."/>
            <person name="Emerson J.B."/>
            <person name="Anantharaman K."/>
            <person name="Thomas B.C."/>
            <person name="Malmstrom R."/>
            <person name="Stieglmeier M."/>
            <person name="Klingl A."/>
            <person name="Woyke T."/>
            <person name="Ryan C.M."/>
            <person name="Banfield J.F."/>
        </authorList>
    </citation>
    <scope>NUCLEOTIDE SEQUENCE [LARGE SCALE GENOMIC DNA]</scope>
</reference>
<dbReference type="GO" id="GO:0046872">
    <property type="term" value="F:metal ion binding"/>
    <property type="evidence" value="ECO:0007669"/>
    <property type="project" value="InterPro"/>
</dbReference>
<dbReference type="SUPFAM" id="SSF56059">
    <property type="entry name" value="Glutathione synthetase ATP-binding domain-like"/>
    <property type="match status" value="1"/>
</dbReference>
<dbReference type="Gene3D" id="3.30.470.20">
    <property type="entry name" value="ATP-grasp fold, B domain"/>
    <property type="match status" value="1"/>
</dbReference>
<gene>
    <name evidence="3" type="ORF">COT63_00125</name>
</gene>
<name>A0A2H0WRZ0_9BACT</name>
<evidence type="ECO:0000256" key="1">
    <source>
        <dbReference type="PROSITE-ProRule" id="PRU00409"/>
    </source>
</evidence>
<feature type="domain" description="ATP-grasp" evidence="2">
    <location>
        <begin position="107"/>
        <end position="293"/>
    </location>
</feature>
<evidence type="ECO:0000259" key="2">
    <source>
        <dbReference type="PROSITE" id="PS50975"/>
    </source>
</evidence>
<protein>
    <recommendedName>
        <fullName evidence="2">ATP-grasp domain-containing protein</fullName>
    </recommendedName>
</protein>
<proteinExistence type="predicted"/>
<dbReference type="Pfam" id="PF08443">
    <property type="entry name" value="RimK"/>
    <property type="match status" value="1"/>
</dbReference>
<dbReference type="InterPro" id="IPR013815">
    <property type="entry name" value="ATP_grasp_subdomain_1"/>
</dbReference>
<dbReference type="InterPro" id="IPR013651">
    <property type="entry name" value="ATP-grasp_RimK-type"/>
</dbReference>
<evidence type="ECO:0000313" key="4">
    <source>
        <dbReference type="Proteomes" id="UP000231282"/>
    </source>
</evidence>
<dbReference type="Gene3D" id="3.30.1490.20">
    <property type="entry name" value="ATP-grasp fold, A domain"/>
    <property type="match status" value="1"/>
</dbReference>
<dbReference type="GO" id="GO:0005524">
    <property type="term" value="F:ATP binding"/>
    <property type="evidence" value="ECO:0007669"/>
    <property type="project" value="UniProtKB-UniRule"/>
</dbReference>
<evidence type="ECO:0000313" key="3">
    <source>
        <dbReference type="EMBL" id="PIS15403.1"/>
    </source>
</evidence>
<accession>A0A2H0WRZ0</accession>
<dbReference type="EMBL" id="PEZH01000003">
    <property type="protein sequence ID" value="PIS15403.1"/>
    <property type="molecule type" value="Genomic_DNA"/>
</dbReference>
<dbReference type="GO" id="GO:0016879">
    <property type="term" value="F:ligase activity, forming carbon-nitrogen bonds"/>
    <property type="evidence" value="ECO:0007669"/>
    <property type="project" value="TreeGrafter"/>
</dbReference>
<dbReference type="InterPro" id="IPR011761">
    <property type="entry name" value="ATP-grasp"/>
</dbReference>
<dbReference type="Proteomes" id="UP000231282">
    <property type="component" value="Unassembled WGS sequence"/>
</dbReference>
<dbReference type="GO" id="GO:0005737">
    <property type="term" value="C:cytoplasm"/>
    <property type="evidence" value="ECO:0007669"/>
    <property type="project" value="TreeGrafter"/>
</dbReference>
<dbReference type="AlphaFoldDB" id="A0A2H0WRZ0"/>